<gene>
    <name evidence="2" type="ORF">JCM17846_28680</name>
</gene>
<accession>A0A5A7NE27</accession>
<sequence length="40" mass="4453">MFKKNRHVGNVYKKETNWSAVVAAIFWGVVLLAILGSFAS</sequence>
<keyword evidence="3" id="KW-1185">Reference proteome</keyword>
<dbReference type="AlphaFoldDB" id="A0A5A7NE27"/>
<reference evidence="2 3" key="1">
    <citation type="submission" date="2019-09" db="EMBL/GenBank/DDBJ databases">
        <title>NBRP : Genome information of microbial organism related human and environment.</title>
        <authorList>
            <person name="Hattori M."/>
            <person name="Oshima K."/>
            <person name="Inaba H."/>
            <person name="Suda W."/>
            <person name="Sakamoto M."/>
            <person name="Iino T."/>
            <person name="Kitahara M."/>
            <person name="Oshida Y."/>
            <person name="Iida T."/>
            <person name="Kudo T."/>
            <person name="Itoh T."/>
            <person name="Ohkuma M."/>
        </authorList>
    </citation>
    <scope>NUCLEOTIDE SEQUENCE [LARGE SCALE GENOMIC DNA]</scope>
    <source>
        <strain evidence="2 3">Q-1</strain>
    </source>
</reference>
<dbReference type="RefSeq" id="WP_313982033.1">
    <property type="nucleotide sequence ID" value="NZ_BKCN01000019.1"/>
</dbReference>
<name>A0A5A7NE27_9PROT</name>
<dbReference type="Proteomes" id="UP000324996">
    <property type="component" value="Unassembled WGS sequence"/>
</dbReference>
<evidence type="ECO:0000313" key="3">
    <source>
        <dbReference type="Proteomes" id="UP000324996"/>
    </source>
</evidence>
<keyword evidence="1" id="KW-0812">Transmembrane</keyword>
<feature type="transmembrane region" description="Helical" evidence="1">
    <location>
        <begin position="20"/>
        <end position="39"/>
    </location>
</feature>
<dbReference type="EMBL" id="BKCN01000019">
    <property type="protein sequence ID" value="GER05186.1"/>
    <property type="molecule type" value="Genomic_DNA"/>
</dbReference>
<evidence type="ECO:0000256" key="1">
    <source>
        <dbReference type="SAM" id="Phobius"/>
    </source>
</evidence>
<organism evidence="2 3">
    <name type="scientific">Iodidimonas nitroreducens</name>
    <dbReference type="NCBI Taxonomy" id="1236968"/>
    <lineage>
        <taxon>Bacteria</taxon>
        <taxon>Pseudomonadati</taxon>
        <taxon>Pseudomonadota</taxon>
        <taxon>Alphaproteobacteria</taxon>
        <taxon>Iodidimonadales</taxon>
        <taxon>Iodidimonadaceae</taxon>
        <taxon>Iodidimonas</taxon>
    </lineage>
</organism>
<comment type="caution">
    <text evidence="2">The sequence shown here is derived from an EMBL/GenBank/DDBJ whole genome shotgun (WGS) entry which is preliminary data.</text>
</comment>
<keyword evidence="1" id="KW-0472">Membrane</keyword>
<keyword evidence="1" id="KW-1133">Transmembrane helix</keyword>
<protein>
    <submittedName>
        <fullName evidence="2">Uncharacterized protein</fullName>
    </submittedName>
</protein>
<proteinExistence type="predicted"/>
<evidence type="ECO:0000313" key="2">
    <source>
        <dbReference type="EMBL" id="GER05186.1"/>
    </source>
</evidence>